<reference evidence="2" key="1">
    <citation type="journal article" date="2019" name="Sci. Rep.">
        <title>Draft genome of Tanacetum cinerariifolium, the natural source of mosquito coil.</title>
        <authorList>
            <person name="Yamashiro T."/>
            <person name="Shiraishi A."/>
            <person name="Satake H."/>
            <person name="Nakayama K."/>
        </authorList>
    </citation>
    <scope>NUCLEOTIDE SEQUENCE</scope>
</reference>
<dbReference type="AlphaFoldDB" id="A0A6L2KAU3"/>
<evidence type="ECO:0000256" key="1">
    <source>
        <dbReference type="SAM" id="MobiDB-lite"/>
    </source>
</evidence>
<evidence type="ECO:0000313" key="2">
    <source>
        <dbReference type="EMBL" id="GEU46456.1"/>
    </source>
</evidence>
<feature type="region of interest" description="Disordered" evidence="1">
    <location>
        <begin position="368"/>
        <end position="392"/>
    </location>
</feature>
<gene>
    <name evidence="2" type="ORF">Tci_018434</name>
</gene>
<dbReference type="EMBL" id="BKCJ010002127">
    <property type="protein sequence ID" value="GEU46456.1"/>
    <property type="molecule type" value="Genomic_DNA"/>
</dbReference>
<feature type="compositionally biased region" description="Basic residues" evidence="1">
    <location>
        <begin position="368"/>
        <end position="381"/>
    </location>
</feature>
<organism evidence="2">
    <name type="scientific">Tanacetum cinerariifolium</name>
    <name type="common">Dalmatian daisy</name>
    <name type="synonym">Chrysanthemum cinerariifolium</name>
    <dbReference type="NCBI Taxonomy" id="118510"/>
    <lineage>
        <taxon>Eukaryota</taxon>
        <taxon>Viridiplantae</taxon>
        <taxon>Streptophyta</taxon>
        <taxon>Embryophyta</taxon>
        <taxon>Tracheophyta</taxon>
        <taxon>Spermatophyta</taxon>
        <taxon>Magnoliopsida</taxon>
        <taxon>eudicotyledons</taxon>
        <taxon>Gunneridae</taxon>
        <taxon>Pentapetalae</taxon>
        <taxon>asterids</taxon>
        <taxon>campanulids</taxon>
        <taxon>Asterales</taxon>
        <taxon>Asteraceae</taxon>
        <taxon>Asteroideae</taxon>
        <taxon>Anthemideae</taxon>
        <taxon>Anthemidinae</taxon>
        <taxon>Tanacetum</taxon>
    </lineage>
</organism>
<proteinExistence type="predicted"/>
<accession>A0A6L2KAU3</accession>
<protein>
    <submittedName>
        <fullName evidence="2">Uncharacterized protein</fullName>
    </submittedName>
</protein>
<feature type="compositionally biased region" description="Polar residues" evidence="1">
    <location>
        <begin position="382"/>
        <end position="391"/>
    </location>
</feature>
<comment type="caution">
    <text evidence="2">The sequence shown here is derived from an EMBL/GenBank/DDBJ whole genome shotgun (WGS) entry which is preliminary data.</text>
</comment>
<sequence length="462" mass="51838">MCDGGGEAVFGSDGGEEAWWRVKDPLSKDLTSGIRSILRNLLKKTSFLHTILTLSVFMDSLSPQPVAPITAEQRLARKIELKACGTLLMVVPDKHQLKFNSHKNAKTLMEAIMKRFGLDQIHNRLQKLVSQLEIHEVSLSQEDVNLKFLRSLPSDWKTHTLIWRNKADLEEQSLDDLFNIIAATSVSAVGSKLHASPLPNVDSLKMDLRWQMAMLTMQARRFLQKTGRNLGANGTTSMGFDMSKVECYNCHRRAILLGSVGSYDWSYQAEEEPANFALMAFSSSSSSKNEVFTKAMFDCDNYYSLESDYESWPPSNLYDRHIDQPLETTILVATLIPEIVSKELCSQGLVSADLPNITVTRPRNAHHVVSKSKSPIRRHITRSPSSKTSNLPPRVTAAKALVVSAAQGKQGTWVWRPKCPILDHDFQTTSALRVLYREFGLSLKVQWLQYAPEAICQVLVFG</sequence>
<name>A0A6L2KAU3_TANCI</name>